<organism evidence="1 2">
    <name type="scientific">Gemmata palustris</name>
    <dbReference type="NCBI Taxonomy" id="2822762"/>
    <lineage>
        <taxon>Bacteria</taxon>
        <taxon>Pseudomonadati</taxon>
        <taxon>Planctomycetota</taxon>
        <taxon>Planctomycetia</taxon>
        <taxon>Gemmatales</taxon>
        <taxon>Gemmataceae</taxon>
        <taxon>Gemmata</taxon>
    </lineage>
</organism>
<evidence type="ECO:0000313" key="1">
    <source>
        <dbReference type="EMBL" id="MBP3960266.1"/>
    </source>
</evidence>
<proteinExistence type="predicted"/>
<dbReference type="EMBL" id="JAGKQQ010000001">
    <property type="protein sequence ID" value="MBP3960266.1"/>
    <property type="molecule type" value="Genomic_DNA"/>
</dbReference>
<dbReference type="RefSeq" id="WP_210661446.1">
    <property type="nucleotide sequence ID" value="NZ_JAGKQQ010000001.1"/>
</dbReference>
<protein>
    <submittedName>
        <fullName evidence="1">Uncharacterized protein</fullName>
    </submittedName>
</protein>
<comment type="caution">
    <text evidence="1">The sequence shown here is derived from an EMBL/GenBank/DDBJ whole genome shotgun (WGS) entry which is preliminary data.</text>
</comment>
<evidence type="ECO:0000313" key="2">
    <source>
        <dbReference type="Proteomes" id="UP000676565"/>
    </source>
</evidence>
<accession>A0ABS5C2T9</accession>
<keyword evidence="2" id="KW-1185">Reference proteome</keyword>
<reference evidence="1 2" key="1">
    <citation type="submission" date="2021-04" db="EMBL/GenBank/DDBJ databases">
        <authorList>
            <person name="Ivanova A."/>
        </authorList>
    </citation>
    <scope>NUCLEOTIDE SEQUENCE [LARGE SCALE GENOMIC DNA]</scope>
    <source>
        <strain evidence="1 2">G18</strain>
    </source>
</reference>
<gene>
    <name evidence="1" type="ORF">J8F10_33990</name>
</gene>
<dbReference type="Proteomes" id="UP000676565">
    <property type="component" value="Unassembled WGS sequence"/>
</dbReference>
<name>A0ABS5C2T9_9BACT</name>
<sequence>MSSTCESSGWGGRCLRPGGDAFAALCAAREQLSAFGLTPKCYGACRNLVVSGMASEMGGGLAGYLVRLGQQAHMSDLVEIFDTGPDMDLVSVPEQQEFRLAWFRSIGLPG</sequence>